<organism evidence="1 2">
    <name type="scientific">Aquabacterium lacunae</name>
    <dbReference type="NCBI Taxonomy" id="2528630"/>
    <lineage>
        <taxon>Bacteria</taxon>
        <taxon>Pseudomonadati</taxon>
        <taxon>Pseudomonadota</taxon>
        <taxon>Betaproteobacteria</taxon>
        <taxon>Burkholderiales</taxon>
        <taxon>Aquabacterium</taxon>
    </lineage>
</organism>
<protein>
    <submittedName>
        <fullName evidence="1">Type VI secretion system baseplate subunit TssG</fullName>
    </submittedName>
</protein>
<dbReference type="AlphaFoldDB" id="A0A4Q9H2W7"/>
<name>A0A4Q9H2W7_9BURK</name>
<dbReference type="OrthoDB" id="1523296at2"/>
<proteinExistence type="predicted"/>
<dbReference type="Proteomes" id="UP000292120">
    <property type="component" value="Unassembled WGS sequence"/>
</dbReference>
<keyword evidence="2" id="KW-1185">Reference proteome</keyword>
<dbReference type="PANTHER" id="PTHR35564">
    <property type="match status" value="1"/>
</dbReference>
<sequence length="355" mass="38301">MALLQSEPQRFGFFQAVRLLLQAHGRDDALGQQIRFRNSLALSFPASEIEALRCVGPGPAETRADGAASGALDAKSGGAPLPGTYELTPAFMGLLGGQGALPTAYTESLLHREAETRDDGARAFLDLFANRMVGLFHRAWEKHRLALRYERDSQQHFLPMALALAGLGQKALRGRHDGATHGVADEALAYFSGALQQRTLSAEQLQRLLADYLQVPVQLEPFVGQWAEVPQEGRSLLGQQGGVLGQSALLGGRVWQRDLRARLVLGPLSQAEHARFRPGGEGARALASWLALCHGVSVAFEVQLVLQRDAVRGCSLDSARAPLAGRLGWDTFLLSGPSTAHRHDVVYEIQPGAQA</sequence>
<evidence type="ECO:0000313" key="1">
    <source>
        <dbReference type="EMBL" id="TBO34579.1"/>
    </source>
</evidence>
<dbReference type="InterPro" id="IPR010732">
    <property type="entry name" value="T6SS_TssG-like"/>
</dbReference>
<dbReference type="Pfam" id="PF06996">
    <property type="entry name" value="T6SS_TssG"/>
    <property type="match status" value="1"/>
</dbReference>
<comment type="caution">
    <text evidence="1">The sequence shown here is derived from an EMBL/GenBank/DDBJ whole genome shotgun (WGS) entry which is preliminary data.</text>
</comment>
<accession>A0A4Q9H2W7</accession>
<dbReference type="PANTHER" id="PTHR35564:SF4">
    <property type="entry name" value="CYTOPLASMIC PROTEIN"/>
    <property type="match status" value="1"/>
</dbReference>
<gene>
    <name evidence="1" type="primary">tssG</name>
    <name evidence="1" type="ORF">EYS42_02095</name>
</gene>
<dbReference type="NCBIfam" id="TIGR03347">
    <property type="entry name" value="VI_chp_1"/>
    <property type="match status" value="1"/>
</dbReference>
<evidence type="ECO:0000313" key="2">
    <source>
        <dbReference type="Proteomes" id="UP000292120"/>
    </source>
</evidence>
<reference evidence="1 2" key="1">
    <citation type="submission" date="2019-02" db="EMBL/GenBank/DDBJ databases">
        <title>Aquabacterium sp. strain KMB7.</title>
        <authorList>
            <person name="Chen W.-M."/>
        </authorList>
    </citation>
    <scope>NUCLEOTIDE SEQUENCE [LARGE SCALE GENOMIC DNA]</scope>
    <source>
        <strain evidence="1 2">KMB7</strain>
    </source>
</reference>
<dbReference type="EMBL" id="SIXI01000001">
    <property type="protein sequence ID" value="TBO34579.1"/>
    <property type="molecule type" value="Genomic_DNA"/>
</dbReference>